<dbReference type="EMBL" id="JBHTKH010000001">
    <property type="protein sequence ID" value="MFD1053473.1"/>
    <property type="molecule type" value="Genomic_DNA"/>
</dbReference>
<protein>
    <submittedName>
        <fullName evidence="1">Uncharacterized protein</fullName>
    </submittedName>
</protein>
<evidence type="ECO:0000313" key="2">
    <source>
        <dbReference type="Proteomes" id="UP001597046"/>
    </source>
</evidence>
<comment type="caution">
    <text evidence="1">The sequence shown here is derived from an EMBL/GenBank/DDBJ whole genome shotgun (WGS) entry which is preliminary data.</text>
</comment>
<reference evidence="2" key="1">
    <citation type="journal article" date="2019" name="Int. J. Syst. Evol. Microbiol.">
        <title>The Global Catalogue of Microorganisms (GCM) 10K type strain sequencing project: providing services to taxonomists for standard genome sequencing and annotation.</title>
        <authorList>
            <consortium name="The Broad Institute Genomics Platform"/>
            <consortium name="The Broad Institute Genome Sequencing Center for Infectious Disease"/>
            <person name="Wu L."/>
            <person name="Ma J."/>
        </authorList>
    </citation>
    <scope>NUCLEOTIDE SEQUENCE [LARGE SCALE GENOMIC DNA]</scope>
    <source>
        <strain evidence="2">CCUG 57508</strain>
    </source>
</reference>
<keyword evidence="2" id="KW-1185">Reference proteome</keyword>
<dbReference type="Proteomes" id="UP001597046">
    <property type="component" value="Unassembled WGS sequence"/>
</dbReference>
<name>A0ABW3MTR8_9MICO</name>
<evidence type="ECO:0000313" key="1">
    <source>
        <dbReference type="EMBL" id="MFD1053473.1"/>
    </source>
</evidence>
<proteinExistence type="predicted"/>
<organism evidence="1 2">
    <name type="scientific">Terrabacter terrigena</name>
    <dbReference type="NCBI Taxonomy" id="574718"/>
    <lineage>
        <taxon>Bacteria</taxon>
        <taxon>Bacillati</taxon>
        <taxon>Actinomycetota</taxon>
        <taxon>Actinomycetes</taxon>
        <taxon>Micrococcales</taxon>
        <taxon>Intrasporangiaceae</taxon>
        <taxon>Terrabacter</taxon>
    </lineage>
</organism>
<dbReference type="RefSeq" id="WP_386050944.1">
    <property type="nucleotide sequence ID" value="NZ_JBHTKH010000001.1"/>
</dbReference>
<accession>A0ABW3MTR8</accession>
<sequence length="60" mass="6468">MGSAAEGPDLDLPEWALAQAMHGHEDTDTLGRDERAHLLVQALEDERHDSDDDADQGGEG</sequence>
<gene>
    <name evidence="1" type="ORF">ACFQ2V_04070</name>
</gene>